<keyword evidence="5" id="KW-0862">Zinc</keyword>
<evidence type="ECO:0000313" key="11">
    <source>
        <dbReference type="Proteomes" id="UP001187682"/>
    </source>
</evidence>
<feature type="domain" description="RRM" evidence="8">
    <location>
        <begin position="325"/>
        <end position="397"/>
    </location>
</feature>
<keyword evidence="5" id="KW-0863">Zinc-finger</keyword>
<comment type="function">
    <text evidence="3">May be involved in the turnover of nuclear polyadenylated (pA+) RNA.</text>
</comment>
<feature type="region of interest" description="Disordered" evidence="7">
    <location>
        <begin position="85"/>
        <end position="175"/>
    </location>
</feature>
<feature type="zinc finger region" description="C3H1-type" evidence="5">
    <location>
        <begin position="220"/>
        <end position="248"/>
    </location>
</feature>
<evidence type="ECO:0000313" key="10">
    <source>
        <dbReference type="EMBL" id="SPN99588.1"/>
    </source>
</evidence>
<gene>
    <name evidence="10" type="ORF">DNG_02440</name>
</gene>
<comment type="caution">
    <text evidence="10">The sequence shown here is derived from an EMBL/GenBank/DDBJ whole genome shotgun (WGS) entry which is preliminary data.</text>
</comment>
<dbReference type="AlphaFoldDB" id="A0AAE8MV16"/>
<evidence type="ECO:0000256" key="5">
    <source>
        <dbReference type="PROSITE-ProRule" id="PRU00723"/>
    </source>
</evidence>
<organism evidence="10 11">
    <name type="scientific">Cephalotrichum gorgonifer</name>
    <dbReference type="NCBI Taxonomy" id="2041049"/>
    <lineage>
        <taxon>Eukaryota</taxon>
        <taxon>Fungi</taxon>
        <taxon>Dikarya</taxon>
        <taxon>Ascomycota</taxon>
        <taxon>Pezizomycotina</taxon>
        <taxon>Sordariomycetes</taxon>
        <taxon>Hypocreomycetidae</taxon>
        <taxon>Microascales</taxon>
        <taxon>Microascaceae</taxon>
        <taxon>Cephalotrichum</taxon>
    </lineage>
</organism>
<dbReference type="CDD" id="cd12257">
    <property type="entry name" value="RRM1_RBM26_like"/>
    <property type="match status" value="1"/>
</dbReference>
<dbReference type="InterPro" id="IPR000571">
    <property type="entry name" value="Znf_CCCH"/>
</dbReference>
<feature type="region of interest" description="Disordered" evidence="7">
    <location>
        <begin position="659"/>
        <end position="719"/>
    </location>
</feature>
<evidence type="ECO:0000259" key="9">
    <source>
        <dbReference type="PROSITE" id="PS50103"/>
    </source>
</evidence>
<evidence type="ECO:0000256" key="1">
    <source>
        <dbReference type="ARBA" id="ARBA00022664"/>
    </source>
</evidence>
<dbReference type="GO" id="GO:0008270">
    <property type="term" value="F:zinc ion binding"/>
    <property type="evidence" value="ECO:0007669"/>
    <property type="project" value="UniProtKB-KW"/>
</dbReference>
<feature type="region of interest" description="Disordered" evidence="7">
    <location>
        <begin position="252"/>
        <end position="320"/>
    </location>
</feature>
<dbReference type="GO" id="GO:0006397">
    <property type="term" value="P:mRNA processing"/>
    <property type="evidence" value="ECO:0007669"/>
    <property type="project" value="UniProtKB-KW"/>
</dbReference>
<evidence type="ECO:0000256" key="4">
    <source>
        <dbReference type="PROSITE-ProRule" id="PRU00176"/>
    </source>
</evidence>
<accession>A0AAE8MV16</accession>
<evidence type="ECO:0000259" key="8">
    <source>
        <dbReference type="PROSITE" id="PS50102"/>
    </source>
</evidence>
<dbReference type="Pfam" id="PF01480">
    <property type="entry name" value="PWI"/>
    <property type="match status" value="1"/>
</dbReference>
<dbReference type="SUPFAM" id="SSF101233">
    <property type="entry name" value="PWI domain"/>
    <property type="match status" value="1"/>
</dbReference>
<dbReference type="InterPro" id="IPR000504">
    <property type="entry name" value="RRM_dom"/>
</dbReference>
<dbReference type="PANTHER" id="PTHR14398:SF0">
    <property type="entry name" value="ZINC FINGER PROTEIN SWM"/>
    <property type="match status" value="1"/>
</dbReference>
<dbReference type="PROSITE" id="PS50102">
    <property type="entry name" value="RRM"/>
    <property type="match status" value="1"/>
</dbReference>
<dbReference type="GO" id="GO:0003723">
    <property type="term" value="F:RNA binding"/>
    <property type="evidence" value="ECO:0007669"/>
    <property type="project" value="UniProtKB-UniRule"/>
</dbReference>
<sequence length="719" mass="78862">MAPLYDKANTALLKAWIVKRLENTSDADADVLAEYVLALLQHDGDVDSIRQLCQEEIRDFLKEEESSAFIDDVFKALAQESYLPPSARSKPVEPLGGHQPNKAPSIPTLGQYPATSPLNGSRKRSYQDRLDAETQGSSTAQPDSRRGFKQPRQGYGGADAPPDTTLTPFPMAHPGAPSLLSPSSVYPGFPTLDPATQQSFPFLPGLYPGQNMGAGGPYMRKKKPRCWEFDAKGYCSRGLTCKFDHSVDMSAIQPPQLPAGTGAEDGYDPNEPTFILHAPPPHISPPMTSSRGSNRRQRGDSRRGGRGRAKAPFSADGPVKGSKRNAIVVENIPEESFSEELVRDFFSQFGPISEVSMRPYKHLAIVKFESHQWANAAYRSPKVIFDNRFVKVFWYKEELDGATPAGTKAVSGANGFEGVPSENDTPEIDMDEFLQKQAEAQKIYEEKKERREALLKEKEELDKRQQELLARQLEAKRKLEARLGNGSTTDGAAPSSTADLLRAQLKKLEEEAMILGLDPNAPASLGHEEGWARGGYRGRGGARGRGRGAFRGGSRGGGYGSAYGDVHEAYAAYSLDNRPKRVAVTGADFTVPAKDEALRQYLLGIGEFTAVESTPSTTHIAFKDRKTAEAFFNGLNEKTIPGEEDTLVVTWVPNGTASLLPSAKAEQGSRAMDVEPRKEEKSEEAKKEAEEDEEEEEGEVKEDGEVMDYEVADEHEWGN</sequence>
<evidence type="ECO:0000256" key="6">
    <source>
        <dbReference type="SAM" id="Coils"/>
    </source>
</evidence>
<dbReference type="InterPro" id="IPR036483">
    <property type="entry name" value="PWI_dom_sf"/>
</dbReference>
<evidence type="ECO:0000256" key="2">
    <source>
        <dbReference type="ARBA" id="ARBA00022884"/>
    </source>
</evidence>
<evidence type="ECO:0000256" key="7">
    <source>
        <dbReference type="SAM" id="MobiDB-lite"/>
    </source>
</evidence>
<dbReference type="SUPFAM" id="SSF54928">
    <property type="entry name" value="RNA-binding domain, RBD"/>
    <property type="match status" value="1"/>
</dbReference>
<dbReference type="Gene3D" id="3.30.70.330">
    <property type="match status" value="1"/>
</dbReference>
<feature type="coiled-coil region" evidence="6">
    <location>
        <begin position="430"/>
        <end position="518"/>
    </location>
</feature>
<dbReference type="PROSITE" id="PS50103">
    <property type="entry name" value="ZF_C3H1"/>
    <property type="match status" value="1"/>
</dbReference>
<evidence type="ECO:0000256" key="3">
    <source>
        <dbReference type="ARBA" id="ARBA00043866"/>
    </source>
</evidence>
<proteinExistence type="predicted"/>
<dbReference type="InterPro" id="IPR035979">
    <property type="entry name" value="RBD_domain_sf"/>
</dbReference>
<name>A0AAE8MV16_9PEZI</name>
<dbReference type="PANTHER" id="PTHR14398">
    <property type="entry name" value="RNA RECOGNITION RRM/RNP DOMAIN"/>
    <property type="match status" value="1"/>
</dbReference>
<protein>
    <submittedName>
        <fullName evidence="10">Uncharacterized protein</fullName>
    </submittedName>
</protein>
<reference evidence="10" key="1">
    <citation type="submission" date="2018-03" db="EMBL/GenBank/DDBJ databases">
        <authorList>
            <person name="Guldener U."/>
        </authorList>
    </citation>
    <scope>NUCLEOTIDE SEQUENCE</scope>
</reference>
<feature type="domain" description="C3H1-type" evidence="9">
    <location>
        <begin position="220"/>
        <end position="248"/>
    </location>
</feature>
<keyword evidence="11" id="KW-1185">Reference proteome</keyword>
<dbReference type="GO" id="GO:0005634">
    <property type="term" value="C:nucleus"/>
    <property type="evidence" value="ECO:0007669"/>
    <property type="project" value="TreeGrafter"/>
</dbReference>
<feature type="compositionally biased region" description="Acidic residues" evidence="7">
    <location>
        <begin position="690"/>
        <end position="711"/>
    </location>
</feature>
<dbReference type="Gene3D" id="1.20.1390.10">
    <property type="entry name" value="PWI domain"/>
    <property type="match status" value="1"/>
</dbReference>
<keyword evidence="6" id="KW-0175">Coiled coil</keyword>
<dbReference type="Proteomes" id="UP001187682">
    <property type="component" value="Unassembled WGS sequence"/>
</dbReference>
<dbReference type="Pfam" id="PF00076">
    <property type="entry name" value="RRM_1"/>
    <property type="match status" value="1"/>
</dbReference>
<dbReference type="EMBL" id="ONZQ02000003">
    <property type="protein sequence ID" value="SPN99588.1"/>
    <property type="molecule type" value="Genomic_DNA"/>
</dbReference>
<dbReference type="InterPro" id="IPR012677">
    <property type="entry name" value="Nucleotide-bd_a/b_plait_sf"/>
</dbReference>
<feature type="compositionally biased region" description="Basic and acidic residues" evidence="7">
    <location>
        <begin position="672"/>
        <end position="689"/>
    </location>
</feature>
<keyword evidence="5" id="KW-0479">Metal-binding</keyword>
<dbReference type="InterPro" id="IPR045137">
    <property type="entry name" value="RBM26/27"/>
</dbReference>
<keyword evidence="2 4" id="KW-0694">RNA-binding</keyword>
<keyword evidence="1" id="KW-0507">mRNA processing</keyword>
<dbReference type="Pfam" id="PF00642">
    <property type="entry name" value="zf-CCCH"/>
    <property type="match status" value="1"/>
</dbReference>
<dbReference type="InterPro" id="IPR002483">
    <property type="entry name" value="PWI_dom"/>
</dbReference>
<dbReference type="SMART" id="SM00360">
    <property type="entry name" value="RRM"/>
    <property type="match status" value="1"/>
</dbReference>